<feature type="domain" description="HTH lysR-type" evidence="5">
    <location>
        <begin position="11"/>
        <end position="68"/>
    </location>
</feature>
<dbReference type="Proteomes" id="UP000249447">
    <property type="component" value="Chromosome"/>
</dbReference>
<keyword evidence="7" id="KW-1185">Reference proteome</keyword>
<accession>A0A2U9TBC0</accession>
<organism evidence="6 7">
    <name type="scientific">Marilutibacter maris</name>
    <dbReference type="NCBI Taxonomy" id="1605891"/>
    <lineage>
        <taxon>Bacteria</taxon>
        <taxon>Pseudomonadati</taxon>
        <taxon>Pseudomonadota</taxon>
        <taxon>Gammaproteobacteria</taxon>
        <taxon>Lysobacterales</taxon>
        <taxon>Lysobacteraceae</taxon>
        <taxon>Marilutibacter</taxon>
    </lineage>
</organism>
<keyword evidence="4" id="KW-0804">Transcription</keyword>
<dbReference type="Pfam" id="PF03466">
    <property type="entry name" value="LysR_substrate"/>
    <property type="match status" value="1"/>
</dbReference>
<protein>
    <submittedName>
        <fullName evidence="6">Transcriptional regulator</fullName>
    </submittedName>
</protein>
<dbReference type="AlphaFoldDB" id="A0A2U9TBC0"/>
<keyword evidence="3" id="KW-0238">DNA-binding</keyword>
<dbReference type="PANTHER" id="PTHR30126:SF94">
    <property type="entry name" value="LYSR FAMILY TRANSCRIPTIONAL REGULATOR"/>
    <property type="match status" value="1"/>
</dbReference>
<dbReference type="EMBL" id="CP029843">
    <property type="protein sequence ID" value="AWV07848.1"/>
    <property type="molecule type" value="Genomic_DNA"/>
</dbReference>
<dbReference type="InterPro" id="IPR000847">
    <property type="entry name" value="LysR_HTH_N"/>
</dbReference>
<evidence type="ECO:0000256" key="4">
    <source>
        <dbReference type="ARBA" id="ARBA00023163"/>
    </source>
</evidence>
<evidence type="ECO:0000256" key="1">
    <source>
        <dbReference type="ARBA" id="ARBA00009437"/>
    </source>
</evidence>
<dbReference type="InterPro" id="IPR036388">
    <property type="entry name" value="WH-like_DNA-bd_sf"/>
</dbReference>
<dbReference type="PRINTS" id="PR00039">
    <property type="entry name" value="HTHLYSR"/>
</dbReference>
<dbReference type="InterPro" id="IPR005119">
    <property type="entry name" value="LysR_subst-bd"/>
</dbReference>
<gene>
    <name evidence="6" type="ORF">C9I47_2165</name>
</gene>
<keyword evidence="2" id="KW-0805">Transcription regulation</keyword>
<dbReference type="GO" id="GO:0003700">
    <property type="term" value="F:DNA-binding transcription factor activity"/>
    <property type="evidence" value="ECO:0007669"/>
    <property type="project" value="InterPro"/>
</dbReference>
<dbReference type="SUPFAM" id="SSF46785">
    <property type="entry name" value="Winged helix' DNA-binding domain"/>
    <property type="match status" value="1"/>
</dbReference>
<dbReference type="Pfam" id="PF00126">
    <property type="entry name" value="HTH_1"/>
    <property type="match status" value="1"/>
</dbReference>
<dbReference type="OrthoDB" id="9808620at2"/>
<evidence type="ECO:0000259" key="5">
    <source>
        <dbReference type="PROSITE" id="PS50931"/>
    </source>
</evidence>
<reference evidence="6 7" key="1">
    <citation type="submission" date="2018-05" db="EMBL/GenBank/DDBJ databases">
        <title>The complete genome of Lysobacter maris HZ9B, a marine bacterium antagonistic against terrestrial plant pathogens.</title>
        <authorList>
            <person name="Zhang X.-Q."/>
        </authorList>
    </citation>
    <scope>NUCLEOTIDE SEQUENCE [LARGE SCALE GENOMIC DNA]</scope>
    <source>
        <strain evidence="6 7">HZ9B</strain>
    </source>
</reference>
<dbReference type="PROSITE" id="PS50931">
    <property type="entry name" value="HTH_LYSR"/>
    <property type="match status" value="1"/>
</dbReference>
<dbReference type="Gene3D" id="3.40.190.290">
    <property type="match status" value="1"/>
</dbReference>
<dbReference type="GO" id="GO:0000976">
    <property type="term" value="F:transcription cis-regulatory region binding"/>
    <property type="evidence" value="ECO:0007669"/>
    <property type="project" value="TreeGrafter"/>
</dbReference>
<dbReference type="FunFam" id="1.10.10.10:FF:000001">
    <property type="entry name" value="LysR family transcriptional regulator"/>
    <property type="match status" value="1"/>
</dbReference>
<proteinExistence type="inferred from homology"/>
<evidence type="ECO:0000256" key="3">
    <source>
        <dbReference type="ARBA" id="ARBA00023125"/>
    </source>
</evidence>
<comment type="similarity">
    <text evidence="1">Belongs to the LysR transcriptional regulatory family.</text>
</comment>
<evidence type="ECO:0000313" key="7">
    <source>
        <dbReference type="Proteomes" id="UP000249447"/>
    </source>
</evidence>
<dbReference type="InterPro" id="IPR036390">
    <property type="entry name" value="WH_DNA-bd_sf"/>
</dbReference>
<dbReference type="SUPFAM" id="SSF53850">
    <property type="entry name" value="Periplasmic binding protein-like II"/>
    <property type="match status" value="1"/>
</dbReference>
<evidence type="ECO:0000256" key="2">
    <source>
        <dbReference type="ARBA" id="ARBA00023015"/>
    </source>
</evidence>
<dbReference type="PANTHER" id="PTHR30126">
    <property type="entry name" value="HTH-TYPE TRANSCRIPTIONAL REGULATOR"/>
    <property type="match status" value="1"/>
</dbReference>
<sequence>MASAAPLPAAIGTRQLRVFCAVAREGGVRRAAEVLHLSQSAVSASLAELERQLGAPLFDRVGRGLQLNGQGRALLPRAEDVLARVVEIQRQFGPDGGQLAGELRIGASNTVGNYLVADLLGGFVQAHPGVRIRLQVDNTATIADALCRFAIDVGVVEGATHRPELVERRWRRDRLVVCARDGHPLAGRALTADALHGERWVLREPGSASRERFEQAAASALGPFEVAIELGQNEAVKQAVMAGLGLACLPEIALRGAAGAGIVVLDTPFLQLDRWLSVVVHRDKHRDRVLSAFLDALAPGAAEVDVRADP</sequence>
<evidence type="ECO:0000313" key="6">
    <source>
        <dbReference type="EMBL" id="AWV07848.1"/>
    </source>
</evidence>
<dbReference type="CDD" id="cd08420">
    <property type="entry name" value="PBP2_CysL_like"/>
    <property type="match status" value="1"/>
</dbReference>
<name>A0A2U9TBC0_9GAMM</name>
<dbReference type="Gene3D" id="1.10.10.10">
    <property type="entry name" value="Winged helix-like DNA-binding domain superfamily/Winged helix DNA-binding domain"/>
    <property type="match status" value="1"/>
</dbReference>
<dbReference type="KEGG" id="lmb:C9I47_2165"/>